<gene>
    <name evidence="2" type="ORF">EVAR_12883_1</name>
</gene>
<evidence type="ECO:0000313" key="2">
    <source>
        <dbReference type="EMBL" id="GBP18104.1"/>
    </source>
</evidence>
<feature type="compositionally biased region" description="Acidic residues" evidence="1">
    <location>
        <begin position="126"/>
        <end position="150"/>
    </location>
</feature>
<dbReference type="Proteomes" id="UP000299102">
    <property type="component" value="Unassembled WGS sequence"/>
</dbReference>
<dbReference type="EMBL" id="BGZK01000093">
    <property type="protein sequence ID" value="GBP18104.1"/>
    <property type="molecule type" value="Genomic_DNA"/>
</dbReference>
<feature type="region of interest" description="Disordered" evidence="1">
    <location>
        <begin position="125"/>
        <end position="160"/>
    </location>
</feature>
<feature type="compositionally biased region" description="Basic residues" evidence="1">
    <location>
        <begin position="15"/>
        <end position="24"/>
    </location>
</feature>
<accession>A0A4C1TW41</accession>
<dbReference type="AlphaFoldDB" id="A0A4C1TW41"/>
<comment type="caution">
    <text evidence="2">The sequence shown here is derived from an EMBL/GenBank/DDBJ whole genome shotgun (WGS) entry which is preliminary data.</text>
</comment>
<organism evidence="2 3">
    <name type="scientific">Eumeta variegata</name>
    <name type="common">Bagworm moth</name>
    <name type="synonym">Eumeta japonica</name>
    <dbReference type="NCBI Taxonomy" id="151549"/>
    <lineage>
        <taxon>Eukaryota</taxon>
        <taxon>Metazoa</taxon>
        <taxon>Ecdysozoa</taxon>
        <taxon>Arthropoda</taxon>
        <taxon>Hexapoda</taxon>
        <taxon>Insecta</taxon>
        <taxon>Pterygota</taxon>
        <taxon>Neoptera</taxon>
        <taxon>Endopterygota</taxon>
        <taxon>Lepidoptera</taxon>
        <taxon>Glossata</taxon>
        <taxon>Ditrysia</taxon>
        <taxon>Tineoidea</taxon>
        <taxon>Psychidae</taxon>
        <taxon>Oiketicinae</taxon>
        <taxon>Eumeta</taxon>
    </lineage>
</organism>
<name>A0A4C1TW41_EUMVA</name>
<feature type="region of interest" description="Disordered" evidence="1">
    <location>
        <begin position="5"/>
        <end position="24"/>
    </location>
</feature>
<sequence length="160" mass="18772">MCLMRGDRLKGGARAGRRRWPRASPARRRINLSPSRRVDVLSALIADFHKPKIQNANYFSFVYETSSYATFDVDDQKRERRARLRFQRESRVELAVRNTTGTTVSTSKIKYANVSSAVKPQKTVIDDETEALEEMEVEKEEVPMEEEDEEEKKRKKKFWR</sequence>
<reference evidence="2 3" key="1">
    <citation type="journal article" date="2019" name="Commun. Biol.">
        <title>The bagworm genome reveals a unique fibroin gene that provides high tensile strength.</title>
        <authorList>
            <person name="Kono N."/>
            <person name="Nakamura H."/>
            <person name="Ohtoshi R."/>
            <person name="Tomita M."/>
            <person name="Numata K."/>
            <person name="Arakawa K."/>
        </authorList>
    </citation>
    <scope>NUCLEOTIDE SEQUENCE [LARGE SCALE GENOMIC DNA]</scope>
</reference>
<evidence type="ECO:0000313" key="3">
    <source>
        <dbReference type="Proteomes" id="UP000299102"/>
    </source>
</evidence>
<proteinExistence type="predicted"/>
<evidence type="ECO:0000256" key="1">
    <source>
        <dbReference type="SAM" id="MobiDB-lite"/>
    </source>
</evidence>
<keyword evidence="3" id="KW-1185">Reference proteome</keyword>
<protein>
    <submittedName>
        <fullName evidence="2">Uncharacterized protein</fullName>
    </submittedName>
</protein>